<dbReference type="NCBIfam" id="TIGR02539">
    <property type="entry name" value="SepCysS"/>
    <property type="match status" value="1"/>
</dbReference>
<dbReference type="GO" id="GO:0043766">
    <property type="term" value="F:Sep-tRNA:Cys-tRNA synthase activity"/>
    <property type="evidence" value="ECO:0007669"/>
    <property type="project" value="UniProtKB-EC"/>
</dbReference>
<accession>A0ABT5X674</accession>
<keyword evidence="7" id="KW-1185">Reference proteome</keyword>
<dbReference type="Pfam" id="PF05889">
    <property type="entry name" value="SepSecS"/>
    <property type="match status" value="1"/>
</dbReference>
<dbReference type="InterPro" id="IPR015422">
    <property type="entry name" value="PyrdxlP-dep_Trfase_small"/>
</dbReference>
<dbReference type="Proteomes" id="UP001220010">
    <property type="component" value="Unassembled WGS sequence"/>
</dbReference>
<dbReference type="InterPro" id="IPR013375">
    <property type="entry name" value="Sep_Cys-tRNA_synth_arc"/>
</dbReference>
<dbReference type="SUPFAM" id="SSF53383">
    <property type="entry name" value="PLP-dependent transferases"/>
    <property type="match status" value="1"/>
</dbReference>
<dbReference type="InterPro" id="IPR015421">
    <property type="entry name" value="PyrdxlP-dep_Trfase_major"/>
</dbReference>
<gene>
    <name evidence="6" type="primary">pscS</name>
    <name evidence="6" type="ORF">P0O15_03205</name>
</gene>
<evidence type="ECO:0000313" key="6">
    <source>
        <dbReference type="EMBL" id="MDF0590185.1"/>
    </source>
</evidence>
<proteinExistence type="predicted"/>
<sequence length="382" mass="42036">MLDNLDKFKCLKRGPSGAINIDPLQRGGVLTPEAREAILEWADGYSVCDFCTGSLESIDSPPIREFVQDVLPEFLETDQVRITHGAREGIFAAMHALCERGETVVADGNAHYTTLLAAELAGLKVEPVPAGQEPHYRVDPQGYEEAIERARGKGEVVGMAVLTYPDGNYGNLVDPRTVSEICRREGVPLIINGAYSVGRMAVGAKSLGADVIIGSGHKSMASSGPIGVIGTSDELAAMIFRRSQLVPHKELEMLGCTLRGAGILTMMASFPAVVERTKLWDEEVEKARWFAGEMGKLGMDLQGDRPHGHDLMFFKSEILYEISKTAKKGRYFLYRELKKRKIFGIKPGLTRQFKLSSYLLPRDDLKMVLSAFEEIVSHHPKA</sequence>
<evidence type="ECO:0000313" key="7">
    <source>
        <dbReference type="Proteomes" id="UP001220010"/>
    </source>
</evidence>
<dbReference type="RefSeq" id="WP_316965938.1">
    <property type="nucleotide sequence ID" value="NZ_JARFPK010000008.1"/>
</dbReference>
<evidence type="ECO:0000256" key="2">
    <source>
        <dbReference type="ARBA" id="ARBA00022679"/>
    </source>
</evidence>
<reference evidence="6 7" key="1">
    <citation type="submission" date="2023-03" db="EMBL/GenBank/DDBJ databases">
        <title>WGS of Methanotrichaceae archaeon Mx.</title>
        <authorList>
            <person name="Sorokin D.Y."/>
            <person name="Merkel A.Y."/>
        </authorList>
    </citation>
    <scope>NUCLEOTIDE SEQUENCE [LARGE SCALE GENOMIC DNA]</scope>
    <source>
        <strain evidence="6 7">Mx</strain>
    </source>
</reference>
<keyword evidence="2 6" id="KW-0808">Transferase</keyword>
<evidence type="ECO:0000256" key="3">
    <source>
        <dbReference type="ARBA" id="ARBA00022898"/>
    </source>
</evidence>
<comment type="cofactor">
    <cofactor evidence="1">
        <name>pyridoxal 5'-phosphate</name>
        <dbReference type="ChEBI" id="CHEBI:597326"/>
    </cofactor>
</comment>
<evidence type="ECO:0000256" key="4">
    <source>
        <dbReference type="ARBA" id="ARBA00022917"/>
    </source>
</evidence>
<keyword evidence="4" id="KW-0648">Protein biosynthesis</keyword>
<evidence type="ECO:0000256" key="5">
    <source>
        <dbReference type="NCBIfam" id="TIGR02539"/>
    </source>
</evidence>
<dbReference type="EMBL" id="JARFPK010000008">
    <property type="protein sequence ID" value="MDF0590185.1"/>
    <property type="molecule type" value="Genomic_DNA"/>
</dbReference>
<protein>
    <recommendedName>
        <fullName evidence="5">O-phospho-L-seryl-tRNA:Cys-tRNA synthase</fullName>
        <ecNumber evidence="5">2.5.1.73</ecNumber>
    </recommendedName>
</protein>
<dbReference type="InterPro" id="IPR015424">
    <property type="entry name" value="PyrdxlP-dep_Trfase"/>
</dbReference>
<name>A0ABT5X674_9EURY</name>
<comment type="caution">
    <text evidence="6">The sequence shown here is derived from an EMBL/GenBank/DDBJ whole genome shotgun (WGS) entry which is preliminary data.</text>
</comment>
<keyword evidence="3" id="KW-0663">Pyridoxal phosphate</keyword>
<dbReference type="InterPro" id="IPR008829">
    <property type="entry name" value="SepSecS/SepCysS"/>
</dbReference>
<dbReference type="Gene3D" id="3.90.1150.10">
    <property type="entry name" value="Aspartate Aminotransferase, domain 1"/>
    <property type="match status" value="1"/>
</dbReference>
<dbReference type="Gene3D" id="3.40.640.10">
    <property type="entry name" value="Type I PLP-dependent aspartate aminotransferase-like (Major domain)"/>
    <property type="match status" value="1"/>
</dbReference>
<organism evidence="6 7">
    <name type="scientific">Candidatus Methanocrinis natronophilus</name>
    <dbReference type="NCBI Taxonomy" id="3033396"/>
    <lineage>
        <taxon>Archaea</taxon>
        <taxon>Methanobacteriati</taxon>
        <taxon>Methanobacteriota</taxon>
        <taxon>Stenosarchaea group</taxon>
        <taxon>Methanomicrobia</taxon>
        <taxon>Methanotrichales</taxon>
        <taxon>Methanotrichaceae</taxon>
        <taxon>Methanocrinis</taxon>
    </lineage>
</organism>
<dbReference type="NCBIfam" id="NF006810">
    <property type="entry name" value="PRK09331.1"/>
    <property type="match status" value="1"/>
</dbReference>
<dbReference type="EC" id="2.5.1.73" evidence="5"/>
<evidence type="ECO:0000256" key="1">
    <source>
        <dbReference type="ARBA" id="ARBA00001933"/>
    </source>
</evidence>